<feature type="binding site" evidence="6">
    <location>
        <position position="432"/>
    </location>
    <ligand>
        <name>ATP</name>
        <dbReference type="ChEBI" id="CHEBI:30616"/>
    </ligand>
</feature>
<dbReference type="InterPro" id="IPR011009">
    <property type="entry name" value="Kinase-like_dom_sf"/>
</dbReference>
<dbReference type="PROSITE" id="PS50011">
    <property type="entry name" value="PROTEIN_KINASE_DOM"/>
    <property type="match status" value="1"/>
</dbReference>
<reference evidence="9" key="1">
    <citation type="submission" date="2020-04" db="EMBL/GenBank/DDBJ databases">
        <title>Analysis of mating type loci in Filobasidium floriforme.</title>
        <authorList>
            <person name="Nowrousian M."/>
        </authorList>
    </citation>
    <scope>NUCLEOTIDE SEQUENCE</scope>
    <source>
        <strain evidence="9">CBS 6242</strain>
    </source>
</reference>
<dbReference type="SMART" id="SM00220">
    <property type="entry name" value="S_TKc"/>
    <property type="match status" value="1"/>
</dbReference>
<accession>A0A8K0JH85</accession>
<feature type="region of interest" description="Disordered" evidence="7">
    <location>
        <begin position="138"/>
        <end position="173"/>
    </location>
</feature>
<feature type="domain" description="Protein kinase" evidence="8">
    <location>
        <begin position="402"/>
        <end position="677"/>
    </location>
</feature>
<keyword evidence="1" id="KW-0808">Transferase</keyword>
<dbReference type="SUPFAM" id="SSF56112">
    <property type="entry name" value="Protein kinase-like (PK-like)"/>
    <property type="match status" value="1"/>
</dbReference>
<dbReference type="InterPro" id="IPR008271">
    <property type="entry name" value="Ser/Thr_kinase_AS"/>
</dbReference>
<dbReference type="InterPro" id="IPR000719">
    <property type="entry name" value="Prot_kinase_dom"/>
</dbReference>
<keyword evidence="2 6" id="KW-0547">Nucleotide-binding</keyword>
<dbReference type="GO" id="GO:0005634">
    <property type="term" value="C:nucleus"/>
    <property type="evidence" value="ECO:0007669"/>
    <property type="project" value="TreeGrafter"/>
</dbReference>
<dbReference type="InterPro" id="IPR017441">
    <property type="entry name" value="Protein_kinase_ATP_BS"/>
</dbReference>
<feature type="compositionally biased region" description="Basic and acidic residues" evidence="7">
    <location>
        <begin position="146"/>
        <end position="161"/>
    </location>
</feature>
<name>A0A8K0JH85_9TREE</name>
<comment type="caution">
    <text evidence="9">The sequence shown here is derived from an EMBL/GenBank/DDBJ whole genome shotgun (WGS) entry which is preliminary data.</text>
</comment>
<evidence type="ECO:0000256" key="3">
    <source>
        <dbReference type="ARBA" id="ARBA00022777"/>
    </source>
</evidence>
<dbReference type="InterPro" id="IPR050339">
    <property type="entry name" value="CC_SR_Kinase"/>
</dbReference>
<comment type="similarity">
    <text evidence="5">Belongs to the protein kinase superfamily. Ser/Thr protein kinase family. GCN2 subfamily.</text>
</comment>
<dbReference type="GO" id="GO:0005737">
    <property type="term" value="C:cytoplasm"/>
    <property type="evidence" value="ECO:0007669"/>
    <property type="project" value="TreeGrafter"/>
</dbReference>
<dbReference type="Pfam" id="PF00069">
    <property type="entry name" value="Pkinase"/>
    <property type="match status" value="1"/>
</dbReference>
<evidence type="ECO:0000256" key="1">
    <source>
        <dbReference type="ARBA" id="ARBA00022679"/>
    </source>
</evidence>
<evidence type="ECO:0000313" key="10">
    <source>
        <dbReference type="Proteomes" id="UP000812966"/>
    </source>
</evidence>
<dbReference type="PANTHER" id="PTHR11042">
    <property type="entry name" value="EUKARYOTIC TRANSLATION INITIATION FACTOR 2-ALPHA KINASE EIF2-ALPHA KINASE -RELATED"/>
    <property type="match status" value="1"/>
</dbReference>
<dbReference type="EMBL" id="JABELV010000143">
    <property type="protein sequence ID" value="KAG7529599.1"/>
    <property type="molecule type" value="Genomic_DNA"/>
</dbReference>
<sequence length="719" mass="77724">MESSISNTNTNLTSVTSATSLGFEDPPFFDDVKPLQAAFEASDSQRVSRKFKGRDSISSNSLKDQILEEAPEVEISVVTKPPLFAPQPSRPGFLKRASSYANDRDKNTLFAETPGLGPVVGSGWPTAFGIDFSAARDSLGGASSSRTDRPSMPDTPVKKGSFDGTAAGKSMGRVSHSVSQPILNTRPLFSAVKAPPVPSQVMAPPLPKLVFNGGPPGYNVPPSPMVHAGTRPPLVTITTGSSPMSVDSPGVEEASPTKEQDSATKSQLAPGAPASVRMGLLRRLSSSAASASSEMSEDENTPTKIKGGEPDMLAAQRPSLLRSTTPTPAPKHGSHDTSLLAPEAAPSQKSALKAPSLQHMHTAPTPARQSLPHFKPVKRINHRQSAPAPILDQDEDLFDKRFIALEPLGKGAFSQVIKAKSRETDKVYAIKKARGVFEGVKDRLRHLEEVDILRHLSRTQHRHVIAFVDAWEQNRQLFIQTELYLGTLAFFLEEYGRVVERLDEARAWKICREMADGLAYIHSQGVIHFDLKPDNVLIDETGCLKIGDFGMATRWPRISAEEILVGSGLGGEVGNASGISRLSDREGDRVYMAPEMLQGDFTAANDVFSFGLVVLEAATNICVPDGGSAWHAIRENDFSIIDFTFLSPALVDLITQCMRADPLERPTMSNLITHPILERARRLGKDALAPEDEMFLPRVLADASPATAMATDVDVEMTD</sequence>
<keyword evidence="3" id="KW-0418">Kinase</keyword>
<protein>
    <recommendedName>
        <fullName evidence="8">Protein kinase domain-containing protein</fullName>
    </recommendedName>
</protein>
<evidence type="ECO:0000256" key="6">
    <source>
        <dbReference type="PROSITE-ProRule" id="PRU10141"/>
    </source>
</evidence>
<keyword evidence="4 6" id="KW-0067">ATP-binding</keyword>
<dbReference type="GO" id="GO:0005524">
    <property type="term" value="F:ATP binding"/>
    <property type="evidence" value="ECO:0007669"/>
    <property type="project" value="UniProtKB-UniRule"/>
</dbReference>
<dbReference type="Gene3D" id="1.10.510.10">
    <property type="entry name" value="Transferase(Phosphotransferase) domain 1"/>
    <property type="match status" value="1"/>
</dbReference>
<dbReference type="Gene3D" id="3.30.200.20">
    <property type="entry name" value="Phosphorylase Kinase, domain 1"/>
    <property type="match status" value="1"/>
</dbReference>
<proteinExistence type="inferred from homology"/>
<dbReference type="PROSITE" id="PS00107">
    <property type="entry name" value="PROTEIN_KINASE_ATP"/>
    <property type="match status" value="1"/>
</dbReference>
<feature type="compositionally biased region" description="Low complexity" evidence="7">
    <location>
        <begin position="281"/>
        <end position="293"/>
    </location>
</feature>
<evidence type="ECO:0000259" key="8">
    <source>
        <dbReference type="PROSITE" id="PS50011"/>
    </source>
</evidence>
<evidence type="ECO:0000256" key="4">
    <source>
        <dbReference type="ARBA" id="ARBA00022840"/>
    </source>
</evidence>
<dbReference type="PANTHER" id="PTHR11042:SF189">
    <property type="entry name" value="PROTEIN KINASE DOMAIN-CONTAINING PROTEIN"/>
    <property type="match status" value="1"/>
</dbReference>
<evidence type="ECO:0000256" key="7">
    <source>
        <dbReference type="SAM" id="MobiDB-lite"/>
    </source>
</evidence>
<keyword evidence="10" id="KW-1185">Reference proteome</keyword>
<organism evidence="9 10">
    <name type="scientific">Filobasidium floriforme</name>
    <dbReference type="NCBI Taxonomy" id="5210"/>
    <lineage>
        <taxon>Eukaryota</taxon>
        <taxon>Fungi</taxon>
        <taxon>Dikarya</taxon>
        <taxon>Basidiomycota</taxon>
        <taxon>Agaricomycotina</taxon>
        <taxon>Tremellomycetes</taxon>
        <taxon>Filobasidiales</taxon>
        <taxon>Filobasidiaceae</taxon>
        <taxon>Filobasidium</taxon>
    </lineage>
</organism>
<dbReference type="Proteomes" id="UP000812966">
    <property type="component" value="Unassembled WGS sequence"/>
</dbReference>
<dbReference type="FunFam" id="1.10.510.10:FF:000811">
    <property type="entry name" value="Cyclin-dependent kinase WEE1"/>
    <property type="match status" value="1"/>
</dbReference>
<dbReference type="PROSITE" id="PS00108">
    <property type="entry name" value="PROTEIN_KINASE_ST"/>
    <property type="match status" value="1"/>
</dbReference>
<gene>
    <name evidence="9" type="ORF">FFLO_05530</name>
</gene>
<dbReference type="GO" id="GO:0004672">
    <property type="term" value="F:protein kinase activity"/>
    <property type="evidence" value="ECO:0007669"/>
    <property type="project" value="InterPro"/>
</dbReference>
<feature type="region of interest" description="Disordered" evidence="7">
    <location>
        <begin position="238"/>
        <end position="373"/>
    </location>
</feature>
<evidence type="ECO:0000256" key="5">
    <source>
        <dbReference type="ARBA" id="ARBA00037982"/>
    </source>
</evidence>
<evidence type="ECO:0000313" key="9">
    <source>
        <dbReference type="EMBL" id="KAG7529599.1"/>
    </source>
</evidence>
<dbReference type="AlphaFoldDB" id="A0A8K0JH85"/>
<evidence type="ECO:0000256" key="2">
    <source>
        <dbReference type="ARBA" id="ARBA00022741"/>
    </source>
</evidence>